<dbReference type="InterPro" id="IPR010466">
    <property type="entry name" value="DUF1058"/>
</dbReference>
<gene>
    <name evidence="2" type="ORF">Ga0080574_TMP2189</name>
</gene>
<protein>
    <recommendedName>
        <fullName evidence="4">SH3-like domain-containing protein</fullName>
    </recommendedName>
</protein>
<accession>A0A1P8USZ1</accession>
<dbReference type="AlphaFoldDB" id="A0A1P8USZ1"/>
<sequence length="166" mass="17980" precursor="true">MSKSALIAGLVAALLAGGAAGATDERGPVTNLPLPRYVSLKASEGNVRRGPSLTHRIDWIYKRRDMPLEIIAEHGHWRRVRDADGAGGWVHYSLLSGVRTVLVEQDMLELHSRAGDGMPVTAKLALGVIARLGDCIEDWCELSAGGYDGWARKTALWGVAPDEIRE</sequence>
<feature type="signal peptide" evidence="1">
    <location>
        <begin position="1"/>
        <end position="22"/>
    </location>
</feature>
<organism evidence="2 3">
    <name type="scientific">Salipiger abyssi</name>
    <dbReference type="NCBI Taxonomy" id="1250539"/>
    <lineage>
        <taxon>Bacteria</taxon>
        <taxon>Pseudomonadati</taxon>
        <taxon>Pseudomonadota</taxon>
        <taxon>Alphaproteobacteria</taxon>
        <taxon>Rhodobacterales</taxon>
        <taxon>Roseobacteraceae</taxon>
        <taxon>Salipiger</taxon>
    </lineage>
</organism>
<proteinExistence type="predicted"/>
<evidence type="ECO:0000313" key="3">
    <source>
        <dbReference type="Proteomes" id="UP000187059"/>
    </source>
</evidence>
<name>A0A1P8USZ1_9RHOB</name>
<dbReference type="OrthoDB" id="9810773at2"/>
<reference evidence="2 3" key="1">
    <citation type="submission" date="2016-04" db="EMBL/GenBank/DDBJ databases">
        <title>Deep-sea bacteria in the southern Pacific.</title>
        <authorList>
            <person name="Tang K."/>
        </authorList>
    </citation>
    <scope>NUCLEOTIDE SEQUENCE [LARGE SCALE GENOMIC DNA]</scope>
    <source>
        <strain evidence="2 3">JLT2014</strain>
    </source>
</reference>
<dbReference type="KEGG" id="paby:Ga0080574_TMP2189"/>
<dbReference type="RefSeq" id="WP_076698796.1">
    <property type="nucleotide sequence ID" value="NZ_CP015093.1"/>
</dbReference>
<feature type="chain" id="PRO_5013201907" description="SH3-like domain-containing protein" evidence="1">
    <location>
        <begin position="23"/>
        <end position="166"/>
    </location>
</feature>
<evidence type="ECO:0000313" key="2">
    <source>
        <dbReference type="EMBL" id="APZ52523.1"/>
    </source>
</evidence>
<evidence type="ECO:0000256" key="1">
    <source>
        <dbReference type="SAM" id="SignalP"/>
    </source>
</evidence>
<dbReference type="Gene3D" id="2.30.30.40">
    <property type="entry name" value="SH3 Domains"/>
    <property type="match status" value="1"/>
</dbReference>
<dbReference type="Proteomes" id="UP000187059">
    <property type="component" value="Chromosome"/>
</dbReference>
<dbReference type="STRING" id="1250539.Ga0080574_TMP2189"/>
<evidence type="ECO:0008006" key="4">
    <source>
        <dbReference type="Google" id="ProtNLM"/>
    </source>
</evidence>
<keyword evidence="3" id="KW-1185">Reference proteome</keyword>
<dbReference type="Pfam" id="PF06347">
    <property type="entry name" value="SH3_4"/>
    <property type="match status" value="2"/>
</dbReference>
<keyword evidence="1" id="KW-0732">Signal</keyword>
<dbReference type="EMBL" id="CP015093">
    <property type="protein sequence ID" value="APZ52523.1"/>
    <property type="molecule type" value="Genomic_DNA"/>
</dbReference>